<feature type="compositionally biased region" description="Low complexity" evidence="1">
    <location>
        <begin position="329"/>
        <end position="352"/>
    </location>
</feature>
<evidence type="ECO:0000313" key="2">
    <source>
        <dbReference type="EMBL" id="KAL2835226.1"/>
    </source>
</evidence>
<keyword evidence="3" id="KW-1185">Reference proteome</keyword>
<feature type="region of interest" description="Disordered" evidence="1">
    <location>
        <begin position="307"/>
        <end position="366"/>
    </location>
</feature>
<evidence type="ECO:0000256" key="1">
    <source>
        <dbReference type="SAM" id="MobiDB-lite"/>
    </source>
</evidence>
<sequence length="572" mass="64761">MASPDEEAHLPLTHPAKHLPFELVQHVAIFFEEKLHTQALSLLLNALSSRPDASTPIFIPSPQHLALAATFLVHPSTTARPKTTEEEEASNISLRLLRLVNSLVGPITAGFSTAFQFTHFETLRHGGRRHNDDACAASTTKLTPDGERKPLNLDRDIDIDLAQSASVWSRAEDFWHAVGWAFNCSVLHPARWERWRNWLEFMCEVLEDDWNERLRIKENDPSHNEKPLQESMIIHYINSSSVGFGRHRRILRAIFADGGTTAANEFREVFHHELKLSRKKATDDREKKKKKREEAVDIDAEQYGDFYVTTDHEDDEASAGRESKRPRRSTAATTRPRRAAAAASTTITPTTPGSNPDQPAPDMATASSLLGDTTSLALRQRLLHLLSTVSQTLPSHFLDLQDLYQFFVENIRPLPLPIYQSFISPFVLPYFSSPAQTTLCEYLLFRLRENAAPDTDEEYLNQSKLEKCFLPYAAATSSLSDNAKMSITIEALIMLLAESHMLHVTEDFKYLVKKGIIKRAEKAQFETRKNQFARLSEDLEWSWLCESAERLTFLVEEMIPLTARNSPPSTGS</sequence>
<gene>
    <name evidence="2" type="ORF">BDW59DRAFT_5352</name>
</gene>
<comment type="caution">
    <text evidence="2">The sequence shown here is derived from an EMBL/GenBank/DDBJ whole genome shotgun (WGS) entry which is preliminary data.</text>
</comment>
<evidence type="ECO:0000313" key="3">
    <source>
        <dbReference type="Proteomes" id="UP001610335"/>
    </source>
</evidence>
<name>A0ABR4J5Q8_9EURO</name>
<proteinExistence type="predicted"/>
<dbReference type="Proteomes" id="UP001610335">
    <property type="component" value="Unassembled WGS sequence"/>
</dbReference>
<protein>
    <submittedName>
        <fullName evidence="2">Uncharacterized protein</fullName>
    </submittedName>
</protein>
<organism evidence="2 3">
    <name type="scientific">Aspergillus cavernicola</name>
    <dbReference type="NCBI Taxonomy" id="176166"/>
    <lineage>
        <taxon>Eukaryota</taxon>
        <taxon>Fungi</taxon>
        <taxon>Dikarya</taxon>
        <taxon>Ascomycota</taxon>
        <taxon>Pezizomycotina</taxon>
        <taxon>Eurotiomycetes</taxon>
        <taxon>Eurotiomycetidae</taxon>
        <taxon>Eurotiales</taxon>
        <taxon>Aspergillaceae</taxon>
        <taxon>Aspergillus</taxon>
        <taxon>Aspergillus subgen. Nidulantes</taxon>
    </lineage>
</organism>
<reference evidence="2 3" key="1">
    <citation type="submission" date="2024-07" db="EMBL/GenBank/DDBJ databases">
        <title>Section-level genome sequencing and comparative genomics of Aspergillus sections Usti and Cavernicolus.</title>
        <authorList>
            <consortium name="Lawrence Berkeley National Laboratory"/>
            <person name="Nybo J.L."/>
            <person name="Vesth T.C."/>
            <person name="Theobald S."/>
            <person name="Frisvad J.C."/>
            <person name="Larsen T.O."/>
            <person name="Kjaerboelling I."/>
            <person name="Rothschild-Mancinelli K."/>
            <person name="Lyhne E.K."/>
            <person name="Kogle M.E."/>
            <person name="Barry K."/>
            <person name="Clum A."/>
            <person name="Na H."/>
            <person name="Ledsgaard L."/>
            <person name="Lin J."/>
            <person name="Lipzen A."/>
            <person name="Kuo A."/>
            <person name="Riley R."/>
            <person name="Mondo S."/>
            <person name="LaButti K."/>
            <person name="Haridas S."/>
            <person name="Pangalinan J."/>
            <person name="Salamov A.A."/>
            <person name="Simmons B.A."/>
            <person name="Magnuson J.K."/>
            <person name="Chen J."/>
            <person name="Drula E."/>
            <person name="Henrissat B."/>
            <person name="Wiebenga A."/>
            <person name="Lubbers R.J."/>
            <person name="Gomes A.C."/>
            <person name="Makela M.R."/>
            <person name="Stajich J."/>
            <person name="Grigoriev I.V."/>
            <person name="Mortensen U.H."/>
            <person name="De vries R.P."/>
            <person name="Baker S.E."/>
            <person name="Andersen M.R."/>
        </authorList>
    </citation>
    <scope>NUCLEOTIDE SEQUENCE [LARGE SCALE GENOMIC DNA]</scope>
    <source>
        <strain evidence="2 3">CBS 600.67</strain>
    </source>
</reference>
<dbReference type="EMBL" id="JBFXLS010000001">
    <property type="protein sequence ID" value="KAL2835226.1"/>
    <property type="molecule type" value="Genomic_DNA"/>
</dbReference>
<accession>A0ABR4J5Q8</accession>